<protein>
    <submittedName>
        <fullName evidence="3">N-acetylmuramoyl-L-alanine amidase</fullName>
    </submittedName>
</protein>
<dbReference type="Pfam" id="PF01520">
    <property type="entry name" value="Amidase_3"/>
    <property type="match status" value="1"/>
</dbReference>
<sequence>MSVCRVYIDPLRDYSGNNAGASYFGVREQDMNWFVAKRVSETLDNYTFMNSQKYSSFETHLSRETKETTKSEDMWESLRIRLNESEKLWDDGGEQTPYYIYLGIGSEPSGNKETSTERGISCHYEKRNAPGIDNDTWNAWSYSLADTILNTVVKNTDMPEYKIPITLTRYLPINENEKIMCGVTAHVGRINNANDARLLYNEETRNAIADNIAEAIAYWVDQDYTSGNVPDKYKTPYTAIDNAKDRAKAVLAEIQKNEELLSEIESRMVYNYIDKNFPSYAIGTIEYLIDNGFLILKGDDSGELGLTDDMIRQICIFARAGIFGKDCPTPENYIPL</sequence>
<name>A0A2K9P3V1_9FIRM</name>
<dbReference type="GO" id="GO:0009253">
    <property type="term" value="P:peptidoglycan catabolic process"/>
    <property type="evidence" value="ECO:0007669"/>
    <property type="project" value="InterPro"/>
</dbReference>
<dbReference type="KEGG" id="mpec:B9O19_01782"/>
<dbReference type="InterPro" id="IPR002508">
    <property type="entry name" value="MurNAc-LAA_cat"/>
</dbReference>
<dbReference type="Gene3D" id="3.40.630.40">
    <property type="entry name" value="Zn-dependent exopeptidases"/>
    <property type="match status" value="1"/>
</dbReference>
<keyword evidence="4" id="KW-1185">Reference proteome</keyword>
<reference evidence="3 4" key="1">
    <citation type="submission" date="2017-04" db="EMBL/GenBank/DDBJ databases">
        <title>Monoglobus pectinilyticus 14 draft genome.</title>
        <authorList>
            <person name="Kim C."/>
            <person name="Rosendale D.I."/>
            <person name="Kelly W.J."/>
            <person name="Tannock G.W."/>
            <person name="Patchett M.L."/>
            <person name="Jordens J.Z."/>
        </authorList>
    </citation>
    <scope>NUCLEOTIDE SEQUENCE [LARGE SCALE GENOMIC DNA]</scope>
    <source>
        <strain evidence="3 4">14</strain>
    </source>
</reference>
<dbReference type="RefSeq" id="WP_158648967.1">
    <property type="nucleotide sequence ID" value="NZ_CP020991.1"/>
</dbReference>
<organism evidence="3 4">
    <name type="scientific">Monoglobus pectinilyticus</name>
    <dbReference type="NCBI Taxonomy" id="1981510"/>
    <lineage>
        <taxon>Bacteria</taxon>
        <taxon>Bacillati</taxon>
        <taxon>Bacillota</taxon>
        <taxon>Clostridia</taxon>
        <taxon>Monoglobales</taxon>
        <taxon>Monoglobaceae</taxon>
        <taxon>Monoglobus</taxon>
    </lineage>
</organism>
<feature type="coiled-coil region" evidence="1">
    <location>
        <begin position="240"/>
        <end position="267"/>
    </location>
</feature>
<gene>
    <name evidence="3" type="ORF">B9O19_01782</name>
</gene>
<proteinExistence type="predicted"/>
<feature type="domain" description="MurNAc-LAA" evidence="2">
    <location>
        <begin position="15"/>
        <end position="217"/>
    </location>
</feature>
<accession>A0A2K9P3V1</accession>
<dbReference type="Proteomes" id="UP000235589">
    <property type="component" value="Chromosome"/>
</dbReference>
<dbReference type="AlphaFoldDB" id="A0A2K9P3V1"/>
<evidence type="ECO:0000256" key="1">
    <source>
        <dbReference type="SAM" id="Coils"/>
    </source>
</evidence>
<dbReference type="EMBL" id="CP020991">
    <property type="protein sequence ID" value="AUO19936.1"/>
    <property type="molecule type" value="Genomic_DNA"/>
</dbReference>
<dbReference type="GO" id="GO:0008745">
    <property type="term" value="F:N-acetylmuramoyl-L-alanine amidase activity"/>
    <property type="evidence" value="ECO:0007669"/>
    <property type="project" value="InterPro"/>
</dbReference>
<dbReference type="SUPFAM" id="SSF53187">
    <property type="entry name" value="Zn-dependent exopeptidases"/>
    <property type="match status" value="1"/>
</dbReference>
<evidence type="ECO:0000313" key="3">
    <source>
        <dbReference type="EMBL" id="AUO19936.1"/>
    </source>
</evidence>
<evidence type="ECO:0000259" key="2">
    <source>
        <dbReference type="Pfam" id="PF01520"/>
    </source>
</evidence>
<evidence type="ECO:0000313" key="4">
    <source>
        <dbReference type="Proteomes" id="UP000235589"/>
    </source>
</evidence>
<keyword evidence="1" id="KW-0175">Coiled coil</keyword>
<dbReference type="OrthoDB" id="9772024at2"/>
<dbReference type="GeneID" id="98063163"/>